<keyword evidence="5" id="KW-0256">Endoplasmic reticulum</keyword>
<comment type="subcellular location">
    <subcellularLocation>
        <location evidence="14">Endomembrane system</location>
        <topology evidence="14">Single-pass type IV membrane protein</topology>
    </subcellularLocation>
    <subcellularLocation>
        <location evidence="1">Endoplasmic reticulum membrane</location>
        <topology evidence="1">Single-pass membrane protein</topology>
    </subcellularLocation>
    <subcellularLocation>
        <location evidence="12">Golgi apparatus</location>
        <location evidence="12">cis-Golgi network membrane</location>
    </subcellularLocation>
</comment>
<keyword evidence="8 20" id="KW-1133">Transmembrane helix</keyword>
<keyword evidence="2" id="KW-0813">Transport</keyword>
<keyword evidence="9" id="KW-0333">Golgi apparatus</keyword>
<evidence type="ECO:0000256" key="17">
    <source>
        <dbReference type="ARBA" id="ARBA00071590"/>
    </source>
</evidence>
<dbReference type="PANTHER" id="PTHR12791">
    <property type="entry name" value="GOLGI SNARE BET1-RELATED"/>
    <property type="match status" value="1"/>
</dbReference>
<evidence type="ECO:0000256" key="15">
    <source>
        <dbReference type="ARBA" id="ARBA00054011"/>
    </source>
</evidence>
<keyword evidence="7" id="KW-0653">Protein transport</keyword>
<dbReference type="Gene3D" id="1.20.5.110">
    <property type="match status" value="1"/>
</dbReference>
<dbReference type="InterPro" id="IPR039899">
    <property type="entry name" value="BET1_SNARE"/>
</dbReference>
<evidence type="ECO:0000313" key="22">
    <source>
        <dbReference type="Proteomes" id="UP000515163"/>
    </source>
</evidence>
<feature type="compositionally biased region" description="Polar residues" evidence="19">
    <location>
        <begin position="1"/>
        <end position="19"/>
    </location>
</feature>
<evidence type="ECO:0000256" key="11">
    <source>
        <dbReference type="ARBA" id="ARBA00023136"/>
    </source>
</evidence>
<keyword evidence="22" id="KW-1185">Reference proteome</keyword>
<dbReference type="KEGG" id="aten:116306404"/>
<dbReference type="RefSeq" id="XP_031572314.1">
    <property type="nucleotide sequence ID" value="XM_031716454.1"/>
</dbReference>
<evidence type="ECO:0000256" key="13">
    <source>
        <dbReference type="ARBA" id="ARBA00037962"/>
    </source>
</evidence>
<dbReference type="CDD" id="cd15853">
    <property type="entry name" value="SNARE_Bet1"/>
    <property type="match status" value="1"/>
</dbReference>
<evidence type="ECO:0000256" key="18">
    <source>
        <dbReference type="ARBA" id="ARBA00077825"/>
    </source>
</evidence>
<evidence type="ECO:0000256" key="4">
    <source>
        <dbReference type="ARBA" id="ARBA00022692"/>
    </source>
</evidence>
<keyword evidence="4 20" id="KW-0812">Transmembrane</keyword>
<evidence type="ECO:0000256" key="7">
    <source>
        <dbReference type="ARBA" id="ARBA00022927"/>
    </source>
</evidence>
<keyword evidence="6" id="KW-0931">ER-Golgi transport</keyword>
<reference evidence="23" key="1">
    <citation type="submission" date="2025-08" db="UniProtKB">
        <authorList>
            <consortium name="RefSeq"/>
        </authorList>
    </citation>
    <scope>IDENTIFICATION</scope>
    <source>
        <tissue evidence="23">Tentacle</tissue>
    </source>
</reference>
<dbReference type="SMART" id="SM00397">
    <property type="entry name" value="t_SNARE"/>
    <property type="match status" value="1"/>
</dbReference>
<evidence type="ECO:0000256" key="6">
    <source>
        <dbReference type="ARBA" id="ARBA00022892"/>
    </source>
</evidence>
<evidence type="ECO:0000256" key="1">
    <source>
        <dbReference type="ARBA" id="ARBA00004389"/>
    </source>
</evidence>
<evidence type="ECO:0000256" key="8">
    <source>
        <dbReference type="ARBA" id="ARBA00022989"/>
    </source>
</evidence>
<evidence type="ECO:0000256" key="3">
    <source>
        <dbReference type="ARBA" id="ARBA00022553"/>
    </source>
</evidence>
<name>A0A6P8IYR1_ACTTE</name>
<sequence>MRRAQNFGNNMSSYPQRSDQMLEEENERLEYNLSNKVQTLKSLSIDIGHEVRTQNKLLTEMDSDFDSSGSLLSATMARLQALTKKGHHKIMCYMMVFCLFVFFVAWLIVRRR</sequence>
<comment type="function">
    <text evidence="15">Required for vesicular transport from the ER to the Golgi complex. Functions as a SNARE involved in the docking process of ER-derived vesicles with the cis-Golgi membrane.</text>
</comment>
<feature type="transmembrane region" description="Helical" evidence="20">
    <location>
        <begin position="90"/>
        <end position="109"/>
    </location>
</feature>
<dbReference type="GO" id="GO:0016192">
    <property type="term" value="P:vesicle-mediated transport"/>
    <property type="evidence" value="ECO:0007669"/>
    <property type="project" value="UniProtKB-KW"/>
</dbReference>
<dbReference type="OrthoDB" id="261831at2759"/>
<dbReference type="AlphaFoldDB" id="A0A6P8IYR1"/>
<dbReference type="InterPro" id="IPR000727">
    <property type="entry name" value="T_SNARE_dom"/>
</dbReference>
<dbReference type="PROSITE" id="PS50192">
    <property type="entry name" value="T_SNARE"/>
    <property type="match status" value="1"/>
</dbReference>
<dbReference type="InParanoid" id="A0A6P8IYR1"/>
<keyword evidence="3" id="KW-0597">Phosphoprotein</keyword>
<evidence type="ECO:0000256" key="14">
    <source>
        <dbReference type="ARBA" id="ARBA00046280"/>
    </source>
</evidence>
<dbReference type="SUPFAM" id="SSF58038">
    <property type="entry name" value="SNARE fusion complex"/>
    <property type="match status" value="1"/>
</dbReference>
<protein>
    <recommendedName>
        <fullName evidence="17">BET1 homolog</fullName>
    </recommendedName>
    <alternativeName>
        <fullName evidence="18">Golgi vesicular membrane-trafficking protein p18</fullName>
    </alternativeName>
</protein>
<evidence type="ECO:0000256" key="19">
    <source>
        <dbReference type="SAM" id="MobiDB-lite"/>
    </source>
</evidence>
<organism evidence="22 23">
    <name type="scientific">Actinia tenebrosa</name>
    <name type="common">Australian red waratah sea anemone</name>
    <dbReference type="NCBI Taxonomy" id="6105"/>
    <lineage>
        <taxon>Eukaryota</taxon>
        <taxon>Metazoa</taxon>
        <taxon>Cnidaria</taxon>
        <taxon>Anthozoa</taxon>
        <taxon>Hexacorallia</taxon>
        <taxon>Actiniaria</taxon>
        <taxon>Actiniidae</taxon>
        <taxon>Actinia</taxon>
    </lineage>
</organism>
<keyword evidence="10" id="KW-0175">Coiled coil</keyword>
<feature type="domain" description="T-SNARE coiled-coil homology" evidence="21">
    <location>
        <begin position="20"/>
        <end position="82"/>
    </location>
</feature>
<accession>A0A6P8IYR1</accession>
<feature type="region of interest" description="Disordered" evidence="19">
    <location>
        <begin position="1"/>
        <end position="23"/>
    </location>
</feature>
<evidence type="ECO:0000256" key="5">
    <source>
        <dbReference type="ARBA" id="ARBA00022824"/>
    </source>
</evidence>
<keyword evidence="11 20" id="KW-0472">Membrane</keyword>
<gene>
    <name evidence="23" type="primary">LOC116306404</name>
</gene>
<dbReference type="GO" id="GO:0005789">
    <property type="term" value="C:endoplasmic reticulum membrane"/>
    <property type="evidence" value="ECO:0007669"/>
    <property type="project" value="UniProtKB-SubCell"/>
</dbReference>
<evidence type="ECO:0000256" key="10">
    <source>
        <dbReference type="ARBA" id="ARBA00023054"/>
    </source>
</evidence>
<dbReference type="GO" id="GO:0015031">
    <property type="term" value="P:protein transport"/>
    <property type="evidence" value="ECO:0007669"/>
    <property type="project" value="UniProtKB-KW"/>
</dbReference>
<dbReference type="FunFam" id="1.20.5.110:FF:000026">
    <property type="entry name" value="BET1 homolog"/>
    <property type="match status" value="1"/>
</dbReference>
<dbReference type="Proteomes" id="UP000515163">
    <property type="component" value="Unplaced"/>
</dbReference>
<dbReference type="GeneID" id="116306404"/>
<dbReference type="GO" id="GO:0005794">
    <property type="term" value="C:Golgi apparatus"/>
    <property type="evidence" value="ECO:0007669"/>
    <property type="project" value="UniProtKB-SubCell"/>
</dbReference>
<evidence type="ECO:0000256" key="12">
    <source>
        <dbReference type="ARBA" id="ARBA00024188"/>
    </source>
</evidence>
<evidence type="ECO:0000259" key="21">
    <source>
        <dbReference type="PROSITE" id="PS50192"/>
    </source>
</evidence>
<proteinExistence type="inferred from homology"/>
<evidence type="ECO:0000313" key="23">
    <source>
        <dbReference type="RefSeq" id="XP_031572314.1"/>
    </source>
</evidence>
<evidence type="ECO:0000256" key="16">
    <source>
        <dbReference type="ARBA" id="ARBA00063965"/>
    </source>
</evidence>
<evidence type="ECO:0000256" key="2">
    <source>
        <dbReference type="ARBA" id="ARBA00022448"/>
    </source>
</evidence>
<dbReference type="FunCoup" id="A0A6P8IYR1">
    <property type="interactions" value="1904"/>
</dbReference>
<comment type="subunit">
    <text evidence="16">Interacts with SNARE complex members GOSR2, SEC22B and STX5. Interacts with LMAN1/ERGIC53. Interacts with STX17.</text>
</comment>
<comment type="similarity">
    <text evidence="13">Belongs to the BET1 family.</text>
</comment>
<evidence type="ECO:0000256" key="20">
    <source>
        <dbReference type="SAM" id="Phobius"/>
    </source>
</evidence>
<evidence type="ECO:0000256" key="9">
    <source>
        <dbReference type="ARBA" id="ARBA00023034"/>
    </source>
</evidence>